<name>A0A226DN89_FOLCA</name>
<dbReference type="InterPro" id="IPR050975">
    <property type="entry name" value="Sleep_regulator"/>
</dbReference>
<dbReference type="OrthoDB" id="6496929at2759"/>
<keyword evidence="5" id="KW-0449">Lipoprotein</keyword>
<evidence type="ECO:0000313" key="7">
    <source>
        <dbReference type="Proteomes" id="UP000198287"/>
    </source>
</evidence>
<dbReference type="PANTHER" id="PTHR33562:SF14">
    <property type="entry name" value="PROTEIN QUIVER"/>
    <property type="match status" value="1"/>
</dbReference>
<dbReference type="Proteomes" id="UP000198287">
    <property type="component" value="Unassembled WGS sequence"/>
</dbReference>
<comment type="caution">
    <text evidence="6">The sequence shown here is derived from an EMBL/GenBank/DDBJ whole genome shotgun (WGS) entry which is preliminary data.</text>
</comment>
<evidence type="ECO:0000256" key="5">
    <source>
        <dbReference type="ARBA" id="ARBA00023288"/>
    </source>
</evidence>
<proteinExistence type="predicted"/>
<gene>
    <name evidence="6" type="ORF">Fcan01_18831</name>
</gene>
<dbReference type="AlphaFoldDB" id="A0A226DN89"/>
<dbReference type="GO" id="GO:0030431">
    <property type="term" value="P:sleep"/>
    <property type="evidence" value="ECO:0007669"/>
    <property type="project" value="InterPro"/>
</dbReference>
<keyword evidence="2" id="KW-0336">GPI-anchor</keyword>
<comment type="subcellular location">
    <subcellularLocation>
        <location evidence="1">Membrane</location>
        <topology evidence="1">Lipid-anchor</topology>
        <topology evidence="1">GPI-anchor</topology>
    </subcellularLocation>
</comment>
<reference evidence="6 7" key="1">
    <citation type="submission" date="2015-12" db="EMBL/GenBank/DDBJ databases">
        <title>The genome of Folsomia candida.</title>
        <authorList>
            <person name="Faddeeva A."/>
            <person name="Derks M.F."/>
            <person name="Anvar Y."/>
            <person name="Smit S."/>
            <person name="Van Straalen N."/>
            <person name="Roelofs D."/>
        </authorList>
    </citation>
    <scope>NUCLEOTIDE SEQUENCE [LARGE SCALE GENOMIC DNA]</scope>
    <source>
        <strain evidence="6 7">VU population</strain>
        <tissue evidence="6">Whole body</tissue>
    </source>
</reference>
<evidence type="ECO:0000256" key="3">
    <source>
        <dbReference type="ARBA" id="ARBA00022729"/>
    </source>
</evidence>
<protein>
    <submittedName>
        <fullName evidence="6">Uncharacterized protein</fullName>
    </submittedName>
</protein>
<dbReference type="EMBL" id="LNIX01000015">
    <property type="protein sequence ID" value="OXA46659.1"/>
    <property type="molecule type" value="Genomic_DNA"/>
</dbReference>
<dbReference type="GO" id="GO:0098552">
    <property type="term" value="C:side of membrane"/>
    <property type="evidence" value="ECO:0007669"/>
    <property type="project" value="UniProtKB-KW"/>
</dbReference>
<keyword evidence="7" id="KW-1185">Reference proteome</keyword>
<evidence type="ECO:0000313" key="6">
    <source>
        <dbReference type="EMBL" id="OXA46659.1"/>
    </source>
</evidence>
<evidence type="ECO:0000256" key="1">
    <source>
        <dbReference type="ARBA" id="ARBA00004589"/>
    </source>
</evidence>
<organism evidence="6 7">
    <name type="scientific">Folsomia candida</name>
    <name type="common">Springtail</name>
    <dbReference type="NCBI Taxonomy" id="158441"/>
    <lineage>
        <taxon>Eukaryota</taxon>
        <taxon>Metazoa</taxon>
        <taxon>Ecdysozoa</taxon>
        <taxon>Arthropoda</taxon>
        <taxon>Hexapoda</taxon>
        <taxon>Collembola</taxon>
        <taxon>Entomobryomorpha</taxon>
        <taxon>Isotomoidea</taxon>
        <taxon>Isotomidae</taxon>
        <taxon>Proisotominae</taxon>
        <taxon>Folsomia</taxon>
    </lineage>
</organism>
<accession>A0A226DN89</accession>
<dbReference type="InterPro" id="IPR031424">
    <property type="entry name" value="QVR-like"/>
</dbReference>
<dbReference type="OMA" id="VIRTCGF"/>
<evidence type="ECO:0000256" key="4">
    <source>
        <dbReference type="ARBA" id="ARBA00023180"/>
    </source>
</evidence>
<dbReference type="GO" id="GO:0032222">
    <property type="term" value="P:regulation of synaptic transmission, cholinergic"/>
    <property type="evidence" value="ECO:0007669"/>
    <property type="project" value="InterPro"/>
</dbReference>
<evidence type="ECO:0000256" key="2">
    <source>
        <dbReference type="ARBA" id="ARBA00022622"/>
    </source>
</evidence>
<keyword evidence="3" id="KW-0732">Signal</keyword>
<dbReference type="PANTHER" id="PTHR33562">
    <property type="entry name" value="ATILLA, ISOFORM B-RELATED-RELATED"/>
    <property type="match status" value="1"/>
</dbReference>
<keyword evidence="4" id="KW-0325">Glycoprotein</keyword>
<sequence>MFLGFALQCFICNNFDNPTGCGHGDEGKDQQFLKDCDDPQQNPDYDEASRDRIPLGAKYEFCRKIVTSIEFDVNTNKATERITRKCGYLPSQGGKYDEECYYRGGFGGRQRTCTCKGNACNGAFNLGASGALLAGAVAVVYSATKLF</sequence>
<keyword evidence="2" id="KW-0472">Membrane</keyword>
<dbReference type="Pfam" id="PF17064">
    <property type="entry name" value="QVR"/>
    <property type="match status" value="1"/>
</dbReference>